<feature type="domain" description="NodB homology" evidence="2">
    <location>
        <begin position="147"/>
        <end position="323"/>
    </location>
</feature>
<dbReference type="InterPro" id="IPR014228">
    <property type="entry name" value="Spore_polysacc_deacetyl_YlxY"/>
</dbReference>
<sequence>MDEGKRGAARIFRAGNMRKPFLQKLWALSMIVLFSYLLVHNPFSEIYVNTLKTEALPASGGKDPLYGEILHKAKNYEKPAQNAKIDKVWKKMPGYNGLKVDVEASYRKMKPYKKFLEDKLVFRQIPPQVHLEQLPPSPIYRGHPDKPMVAFTFNVAWGEEYLSTILEILKKHHISATFFLEGRWAKGHAEAVKMIHEGGHEIGSHSYSHPDMAKISEDEAAAELKKTNDILRATVGIAPKWFAPPSGSFNDRTVALAAKMNMETILWSVDTIDWQKPSPNTIVDRVRKQAHNGAIILMHPTASTAEALEPMISVLKEEGYKIGSVTELLDEKRIITRTLSH</sequence>
<protein>
    <recommendedName>
        <fullName evidence="2">NodB homology domain-containing protein</fullName>
    </recommendedName>
</protein>
<dbReference type="Pfam" id="PF01522">
    <property type="entry name" value="Polysacc_deac_1"/>
    <property type="match status" value="1"/>
</dbReference>
<evidence type="ECO:0000259" key="2">
    <source>
        <dbReference type="PROSITE" id="PS51677"/>
    </source>
</evidence>
<dbReference type="InterPro" id="IPR011330">
    <property type="entry name" value="Glyco_hydro/deAcase_b/a-brl"/>
</dbReference>
<evidence type="ECO:0000313" key="4">
    <source>
        <dbReference type="Proteomes" id="UP000075683"/>
    </source>
</evidence>
<dbReference type="NCBIfam" id="TIGR02873">
    <property type="entry name" value="spore_ylxY"/>
    <property type="match status" value="1"/>
</dbReference>
<reference evidence="3 4" key="1">
    <citation type="submission" date="2016-01" db="EMBL/GenBank/DDBJ databases">
        <title>Draft Genome Sequences of Seven Thermophilic Sporeformers Isolated from Foods.</title>
        <authorList>
            <person name="Berendsen E.M."/>
            <person name="Wells-Bennik M.H."/>
            <person name="Krawcyk A.O."/>
            <person name="De Jong A."/>
            <person name="Holsappel S."/>
            <person name="Eijlander R.T."/>
            <person name="Kuipers O.P."/>
        </authorList>
    </citation>
    <scope>NUCLEOTIDE SEQUENCE [LARGE SCALE GENOMIC DNA]</scope>
    <source>
        <strain evidence="3 4">B4135</strain>
    </source>
</reference>
<dbReference type="PANTHER" id="PTHR10587:SF80">
    <property type="entry name" value="CHITOOLIGOSACCHARIDE DEACETYLASE"/>
    <property type="match status" value="1"/>
</dbReference>
<dbReference type="GO" id="GO:0016810">
    <property type="term" value="F:hydrolase activity, acting on carbon-nitrogen (but not peptide) bonds"/>
    <property type="evidence" value="ECO:0007669"/>
    <property type="project" value="InterPro"/>
</dbReference>
<keyword evidence="1" id="KW-0472">Membrane</keyword>
<dbReference type="Proteomes" id="UP000075683">
    <property type="component" value="Unassembled WGS sequence"/>
</dbReference>
<dbReference type="STRING" id="301148.B4135_3696"/>
<name>A0A150LCB5_9BACI</name>
<comment type="caution">
    <text evidence="3">The sequence shown here is derived from an EMBL/GenBank/DDBJ whole genome shotgun (WGS) entry which is preliminary data.</text>
</comment>
<feature type="transmembrane region" description="Helical" evidence="1">
    <location>
        <begin position="21"/>
        <end position="39"/>
    </location>
</feature>
<evidence type="ECO:0000256" key="1">
    <source>
        <dbReference type="SAM" id="Phobius"/>
    </source>
</evidence>
<accession>A0A150LCB5</accession>
<keyword evidence="1" id="KW-0812">Transmembrane</keyword>
<dbReference type="InterPro" id="IPR002509">
    <property type="entry name" value="NODB_dom"/>
</dbReference>
<organism evidence="3 4">
    <name type="scientific">Caldibacillus debilis</name>
    <dbReference type="NCBI Taxonomy" id="301148"/>
    <lineage>
        <taxon>Bacteria</taxon>
        <taxon>Bacillati</taxon>
        <taxon>Bacillota</taxon>
        <taxon>Bacilli</taxon>
        <taxon>Bacillales</taxon>
        <taxon>Bacillaceae</taxon>
        <taxon>Caldibacillus</taxon>
    </lineage>
</organism>
<dbReference type="PROSITE" id="PS51677">
    <property type="entry name" value="NODB"/>
    <property type="match status" value="1"/>
</dbReference>
<dbReference type="InterPro" id="IPR050248">
    <property type="entry name" value="Polysacc_deacetylase_ArnD"/>
</dbReference>
<dbReference type="GO" id="GO:0016020">
    <property type="term" value="C:membrane"/>
    <property type="evidence" value="ECO:0007669"/>
    <property type="project" value="TreeGrafter"/>
</dbReference>
<proteinExistence type="predicted"/>
<dbReference type="GO" id="GO:0005975">
    <property type="term" value="P:carbohydrate metabolic process"/>
    <property type="evidence" value="ECO:0007669"/>
    <property type="project" value="InterPro"/>
</dbReference>
<dbReference type="Gene3D" id="3.20.20.370">
    <property type="entry name" value="Glycoside hydrolase/deacetylase"/>
    <property type="match status" value="1"/>
</dbReference>
<dbReference type="PATRIC" id="fig|301148.3.peg.1743"/>
<dbReference type="SUPFAM" id="SSF88713">
    <property type="entry name" value="Glycoside hydrolase/deacetylase"/>
    <property type="match status" value="1"/>
</dbReference>
<evidence type="ECO:0000313" key="3">
    <source>
        <dbReference type="EMBL" id="KYD09372.1"/>
    </source>
</evidence>
<keyword evidence="1" id="KW-1133">Transmembrane helix</keyword>
<dbReference type="EMBL" id="LQYT01000130">
    <property type="protein sequence ID" value="KYD09372.1"/>
    <property type="molecule type" value="Genomic_DNA"/>
</dbReference>
<gene>
    <name evidence="3" type="ORF">B4135_3696</name>
</gene>
<dbReference type="PANTHER" id="PTHR10587">
    <property type="entry name" value="GLYCOSYL TRANSFERASE-RELATED"/>
    <property type="match status" value="1"/>
</dbReference>
<dbReference type="AlphaFoldDB" id="A0A150LCB5"/>
<dbReference type="CDD" id="cd10950">
    <property type="entry name" value="CE4_BsYlxY_like"/>
    <property type="match status" value="1"/>
</dbReference>